<evidence type="ECO:0000313" key="3">
    <source>
        <dbReference type="EMBL" id="CAF1412431.1"/>
    </source>
</evidence>
<evidence type="ECO:0000313" key="5">
    <source>
        <dbReference type="Proteomes" id="UP000663829"/>
    </source>
</evidence>
<dbReference type="InterPro" id="IPR025311">
    <property type="entry name" value="DUF4166"/>
</dbReference>
<accession>A0A815M6R0</accession>
<gene>
    <name evidence="3" type="ORF">GPM918_LOCUS33528</name>
    <name evidence="4" type="ORF">SRO942_LOCUS34211</name>
</gene>
<dbReference type="Pfam" id="PF01494">
    <property type="entry name" value="FAD_binding_3"/>
    <property type="match status" value="1"/>
</dbReference>
<dbReference type="Proteomes" id="UP000681722">
    <property type="component" value="Unassembled WGS sequence"/>
</dbReference>
<protein>
    <recommendedName>
        <fullName evidence="6">FAD-binding domain-containing protein</fullName>
    </recommendedName>
</protein>
<keyword evidence="5" id="KW-1185">Reference proteome</keyword>
<dbReference type="OrthoDB" id="2431938at2759"/>
<dbReference type="Proteomes" id="UP000663829">
    <property type="component" value="Unassembled WGS sequence"/>
</dbReference>
<dbReference type="SUPFAM" id="SSF51905">
    <property type="entry name" value="FAD/NAD(P)-binding domain"/>
    <property type="match status" value="1"/>
</dbReference>
<name>A0A815M6R0_9BILA</name>
<evidence type="ECO:0000259" key="2">
    <source>
        <dbReference type="Pfam" id="PF13761"/>
    </source>
</evidence>
<dbReference type="AlphaFoldDB" id="A0A815M6R0"/>
<organism evidence="3 5">
    <name type="scientific">Didymodactylos carnosus</name>
    <dbReference type="NCBI Taxonomy" id="1234261"/>
    <lineage>
        <taxon>Eukaryota</taxon>
        <taxon>Metazoa</taxon>
        <taxon>Spiralia</taxon>
        <taxon>Gnathifera</taxon>
        <taxon>Rotifera</taxon>
        <taxon>Eurotatoria</taxon>
        <taxon>Bdelloidea</taxon>
        <taxon>Philodinida</taxon>
        <taxon>Philodinidae</taxon>
        <taxon>Didymodactylos</taxon>
    </lineage>
</organism>
<proteinExistence type="predicted"/>
<dbReference type="GO" id="GO:0071949">
    <property type="term" value="F:FAD binding"/>
    <property type="evidence" value="ECO:0007669"/>
    <property type="project" value="InterPro"/>
</dbReference>
<dbReference type="InterPro" id="IPR002938">
    <property type="entry name" value="FAD-bd"/>
</dbReference>
<dbReference type="InterPro" id="IPR036188">
    <property type="entry name" value="FAD/NAD-bd_sf"/>
</dbReference>
<feature type="domain" description="FAD-binding" evidence="1">
    <location>
        <begin position="22"/>
        <end position="61"/>
    </location>
</feature>
<dbReference type="EMBL" id="CAJNOQ010017922">
    <property type="protein sequence ID" value="CAF1412431.1"/>
    <property type="molecule type" value="Genomic_DNA"/>
</dbReference>
<feature type="domain" description="DUF4166" evidence="2">
    <location>
        <begin position="100"/>
        <end position="197"/>
    </location>
</feature>
<evidence type="ECO:0008006" key="6">
    <source>
        <dbReference type="Google" id="ProtNLM"/>
    </source>
</evidence>
<evidence type="ECO:0000313" key="4">
    <source>
        <dbReference type="EMBL" id="CAF4300211.1"/>
    </source>
</evidence>
<comment type="caution">
    <text evidence="3">The sequence shown here is derived from an EMBL/GenBank/DDBJ whole genome shotgun (WGS) entry which is preliminary data.</text>
</comment>
<sequence>MRFVITFSRIEFSWKEWTDLRSRVIYIGDSAHGIPPNLALGGMLAVQDSLQLASELRIAIRSSIFNQLHRLTLGWNYTVPNLGQGLYARVLGYSEFEKLPELLQLFHCEQAEVRTQQCKGTVTIKRGHSWFSCILAGADGASPPAKGAEVSVTIQQHADSSETRIRHFYYLHPNRIHKFETIQFLENDHLIETIGHSLSPIKMQFFV</sequence>
<dbReference type="Gene3D" id="3.50.50.60">
    <property type="entry name" value="FAD/NAD(P)-binding domain"/>
    <property type="match status" value="1"/>
</dbReference>
<dbReference type="EMBL" id="CAJOBC010083345">
    <property type="protein sequence ID" value="CAF4300211.1"/>
    <property type="molecule type" value="Genomic_DNA"/>
</dbReference>
<evidence type="ECO:0000259" key="1">
    <source>
        <dbReference type="Pfam" id="PF01494"/>
    </source>
</evidence>
<reference evidence="3" key="1">
    <citation type="submission" date="2021-02" db="EMBL/GenBank/DDBJ databases">
        <authorList>
            <person name="Nowell W R."/>
        </authorList>
    </citation>
    <scope>NUCLEOTIDE SEQUENCE</scope>
</reference>
<dbReference type="Pfam" id="PF13761">
    <property type="entry name" value="DUF4166"/>
    <property type="match status" value="1"/>
</dbReference>